<accession>F2U4Y8</accession>
<dbReference type="KEGG" id="sre:PTSG_03365"/>
<name>F2U4Y8_SALR5</name>
<dbReference type="OrthoDB" id="418911at2759"/>
<dbReference type="InParanoid" id="F2U4Y8"/>
<dbReference type="RefSeq" id="XP_004995940.1">
    <property type="nucleotide sequence ID" value="XM_004995883.1"/>
</dbReference>
<dbReference type="SMART" id="SM00558">
    <property type="entry name" value="JmjC"/>
    <property type="match status" value="1"/>
</dbReference>
<dbReference type="eggNOG" id="KOG1246">
    <property type="taxonomic scope" value="Eukaryota"/>
</dbReference>
<comment type="subcellular location">
    <subcellularLocation>
        <location evidence="1">Nucleus</location>
    </subcellularLocation>
</comment>
<dbReference type="GeneID" id="16076527"/>
<evidence type="ECO:0000256" key="1">
    <source>
        <dbReference type="ARBA" id="ARBA00004123"/>
    </source>
</evidence>
<dbReference type="GO" id="GO:0031490">
    <property type="term" value="F:chromatin DNA binding"/>
    <property type="evidence" value="ECO:0007669"/>
    <property type="project" value="TreeGrafter"/>
</dbReference>
<dbReference type="Proteomes" id="UP000007799">
    <property type="component" value="Unassembled WGS sequence"/>
</dbReference>
<dbReference type="InterPro" id="IPR003347">
    <property type="entry name" value="JmjC_dom"/>
</dbReference>
<protein>
    <recommendedName>
        <fullName evidence="3">JmjC domain-containing protein</fullName>
    </recommendedName>
</protein>
<evidence type="ECO:0000259" key="3">
    <source>
        <dbReference type="PROSITE" id="PS51184"/>
    </source>
</evidence>
<feature type="domain" description="JmjC" evidence="3">
    <location>
        <begin position="234"/>
        <end position="395"/>
    </location>
</feature>
<dbReference type="PANTHER" id="PTHR14017">
    <property type="entry name" value="LYSINE-SPECIFIC DEMETHYLASE"/>
    <property type="match status" value="1"/>
</dbReference>
<evidence type="ECO:0000313" key="4">
    <source>
        <dbReference type="EMBL" id="EGD82704.1"/>
    </source>
</evidence>
<proteinExistence type="predicted"/>
<sequence length="599" mass="66011">MPRTASSVVWKDACLTTNGVGPGVLPTPTVDSPPLLRYPGFTTKYPLPAFSFDKLQSISYHDRMAHVQKRINKWRVSEFTAVVSLSACVSKAVNSWAAVKAAGEDFSMEDELPRKRAKIPEFKKAYCTGWTFRWGKHEIFMTPSSPPPPPPSLLAMLSVKILAPPASWKCVFLASPPPKERALPFVTSVPLSPLPLPAATSATSAFVDDLCARVSPRGKGVLFATNIDLCQAVFTEQLQELSDALPDELHWRGGSTMLAELDPIEGINSPQMFIHLPGTSMTARQENNNLMAININVGPGSCVWYGVAPQHVGRVKSLCKKKGIDFKEAWWPTPGELDKENIPLVRFIQGPGEAVLVNPGTLHWVRALSACVHVSWNLAPACALQYVSMFGATYHIVPRRHLARCVLLREQKRLPRDAALCAAMLRVVTQDLEEHRAVCADKTLVAVACEPSNAACFVCGGDVGNAFFTSSPSKVFCVKCRNTIVARVRTAARRAGTGEVTAALMRKTCRRAFGRSKDAANDDDDDPTNLLKEVNYFLSLDELAAIVERTRKRLRSKRTRAERAAKAEVGTEHMETVREWFSLTKRRLKPTAWPIKGRS</sequence>
<keyword evidence="2" id="KW-0539">Nucleus</keyword>
<dbReference type="GO" id="GO:0044666">
    <property type="term" value="C:MLL3/4 complex"/>
    <property type="evidence" value="ECO:0007669"/>
    <property type="project" value="TreeGrafter"/>
</dbReference>
<dbReference type="Gene3D" id="2.60.120.650">
    <property type="entry name" value="Cupin"/>
    <property type="match status" value="1"/>
</dbReference>
<dbReference type="STRING" id="946362.F2U4Y8"/>
<dbReference type="AlphaFoldDB" id="F2U4Y8"/>
<dbReference type="Pfam" id="PF02373">
    <property type="entry name" value="JmjC"/>
    <property type="match status" value="1"/>
</dbReference>
<dbReference type="GO" id="GO:0000978">
    <property type="term" value="F:RNA polymerase II cis-regulatory region sequence-specific DNA binding"/>
    <property type="evidence" value="ECO:0007669"/>
    <property type="project" value="TreeGrafter"/>
</dbReference>
<evidence type="ECO:0000313" key="5">
    <source>
        <dbReference type="Proteomes" id="UP000007799"/>
    </source>
</evidence>
<reference evidence="4" key="1">
    <citation type="submission" date="2009-08" db="EMBL/GenBank/DDBJ databases">
        <title>Annotation of Salpingoeca rosetta.</title>
        <authorList>
            <consortium name="The Broad Institute Genome Sequencing Platform"/>
            <person name="Russ C."/>
            <person name="Cuomo C."/>
            <person name="Burger G."/>
            <person name="Gray M.W."/>
            <person name="Holland P.W.H."/>
            <person name="King N."/>
            <person name="Lang F.B.F."/>
            <person name="Roger A.J."/>
            <person name="Ruiz-Trillo I."/>
            <person name="Young S.K."/>
            <person name="Zeng Q."/>
            <person name="Gargeya S."/>
            <person name="Alvarado L."/>
            <person name="Berlin A."/>
            <person name="Chapman S.B."/>
            <person name="Chen Z."/>
            <person name="Freedman E."/>
            <person name="Gellesch M."/>
            <person name="Goldberg J."/>
            <person name="Griggs A."/>
            <person name="Gujja S."/>
            <person name="Heilman E."/>
            <person name="Heiman D."/>
            <person name="Howarth C."/>
            <person name="Mehta T."/>
            <person name="Neiman D."/>
            <person name="Pearson M."/>
            <person name="Roberts A."/>
            <person name="Saif S."/>
            <person name="Shea T."/>
            <person name="Shenoy N."/>
            <person name="Sisk P."/>
            <person name="Stolte C."/>
            <person name="Sykes S."/>
            <person name="White J."/>
            <person name="Yandava C."/>
            <person name="Haas B."/>
            <person name="Nusbaum C."/>
            <person name="Birren B."/>
        </authorList>
    </citation>
    <scope>NUCLEOTIDE SEQUENCE [LARGE SCALE GENOMIC DNA]</scope>
    <source>
        <strain evidence="4">ATCC 50818</strain>
    </source>
</reference>
<dbReference type="GO" id="GO:0010468">
    <property type="term" value="P:regulation of gene expression"/>
    <property type="evidence" value="ECO:0007669"/>
    <property type="project" value="TreeGrafter"/>
</dbReference>
<evidence type="ECO:0000256" key="2">
    <source>
        <dbReference type="ARBA" id="ARBA00023242"/>
    </source>
</evidence>
<organism evidence="5">
    <name type="scientific">Salpingoeca rosetta (strain ATCC 50818 / BSB-021)</name>
    <dbReference type="NCBI Taxonomy" id="946362"/>
    <lineage>
        <taxon>Eukaryota</taxon>
        <taxon>Choanoflagellata</taxon>
        <taxon>Craspedida</taxon>
        <taxon>Salpingoecidae</taxon>
        <taxon>Salpingoeca</taxon>
    </lineage>
</organism>
<dbReference type="PANTHER" id="PTHR14017:SF1">
    <property type="entry name" value="LD02225P"/>
    <property type="match status" value="1"/>
</dbReference>
<dbReference type="InterPro" id="IPR051630">
    <property type="entry name" value="Corepressor-Demethylase"/>
</dbReference>
<dbReference type="SUPFAM" id="SSF51197">
    <property type="entry name" value="Clavaminate synthase-like"/>
    <property type="match status" value="1"/>
</dbReference>
<gene>
    <name evidence="4" type="ORF">PTSG_03365</name>
</gene>
<keyword evidence="5" id="KW-1185">Reference proteome</keyword>
<dbReference type="PROSITE" id="PS51184">
    <property type="entry name" value="JMJC"/>
    <property type="match status" value="1"/>
</dbReference>
<dbReference type="EMBL" id="GL832961">
    <property type="protein sequence ID" value="EGD82704.1"/>
    <property type="molecule type" value="Genomic_DNA"/>
</dbReference>